<gene>
    <name evidence="1" type="primary">52</name>
    <name evidence="1" type="ORF">SEA_LILBEANIE_52</name>
</gene>
<accession>A0A7T1NWI2</accession>
<evidence type="ECO:0000313" key="1">
    <source>
        <dbReference type="EMBL" id="QPO17130.1"/>
    </source>
</evidence>
<dbReference type="EMBL" id="MW314850">
    <property type="protein sequence ID" value="QPO17130.1"/>
    <property type="molecule type" value="Genomic_DNA"/>
</dbReference>
<organism evidence="1 2">
    <name type="scientific">Gordonia phage Lilbeanie</name>
    <dbReference type="NCBI Taxonomy" id="2794947"/>
    <lineage>
        <taxon>Viruses</taxon>
        <taxon>Duplodnaviria</taxon>
        <taxon>Heunggongvirae</taxon>
        <taxon>Uroviricota</taxon>
        <taxon>Caudoviricetes</taxon>
        <taxon>Stackebrandtviridae</taxon>
        <taxon>Lilbeanievirus</taxon>
        <taxon>Lilbeanievirus lilbeanie</taxon>
    </lineage>
</organism>
<sequence>MAEGPFCPSRFAYGGERFSCTQKRSHGGMHRDNRAGFCVSWDSASEIKSLDDHLVRLLDDHRPATSVEGYVIDCACEAADLTWADRSEDAWAAGDADHYEDWSRHFAAILTEGTH</sequence>
<dbReference type="KEGG" id="vg:63027164"/>
<protein>
    <submittedName>
        <fullName evidence="1">Uncharacterized protein</fullName>
    </submittedName>
</protein>
<proteinExistence type="predicted"/>
<dbReference type="RefSeq" id="YP_010002613.1">
    <property type="nucleotide sequence ID" value="NC_053246.1"/>
</dbReference>
<evidence type="ECO:0000313" key="2">
    <source>
        <dbReference type="Proteomes" id="UP000594820"/>
    </source>
</evidence>
<name>A0A7T1NWI2_9CAUD</name>
<keyword evidence="2" id="KW-1185">Reference proteome</keyword>
<reference evidence="1 2" key="1">
    <citation type="submission" date="2020-12" db="EMBL/GenBank/DDBJ databases">
        <authorList>
            <person name="Mahalingham V.A."/>
            <person name="Abad L.A."/>
            <person name="Dennis E.A."/>
            <person name="Alston T.C."/>
            <person name="Buckley J.R."/>
            <person name="Cao N.T."/>
            <person name="Cole K.B."/>
            <person name="Davis H.C."/>
            <person name="Fisher D.E."/>
            <person name="Jennings A.R."/>
            <person name="Litwin A.R."/>
            <person name="McCartney J.B."/>
            <person name="Mitchell K.E."/>
            <person name="Nasser J.B."/>
            <person name="Paudel P."/>
            <person name="Richoux S.A."/>
            <person name="Sisung K.L."/>
            <person name="Smith M.L."/>
            <person name="Sonnier C.R."/>
            <person name="Underwood K.G."/>
            <person name="Hunter C.W."/>
            <person name="Gottschalck B.A."/>
            <person name="Wiggina Z.F."/>
            <person name="Spears T.J."/>
            <person name="Hancock A.M."/>
            <person name="Gissendanner C.R."/>
            <person name="Findley A.M."/>
            <person name="Garlena R.A."/>
            <person name="Russell D.A."/>
            <person name="Jacobs-Sera D."/>
            <person name="Hatfull G.F."/>
        </authorList>
    </citation>
    <scope>NUCLEOTIDE SEQUENCE [LARGE SCALE GENOMIC DNA]</scope>
</reference>
<dbReference type="GeneID" id="63027164"/>
<dbReference type="Proteomes" id="UP000594820">
    <property type="component" value="Segment"/>
</dbReference>